<reference evidence="2" key="1">
    <citation type="submission" date="2021-03" db="EMBL/GenBank/DDBJ databases">
        <authorList>
            <person name="Tagirdzhanova G."/>
        </authorList>
    </citation>
    <scope>NUCLEOTIDE SEQUENCE</scope>
</reference>
<feature type="region of interest" description="Disordered" evidence="1">
    <location>
        <begin position="116"/>
        <end position="139"/>
    </location>
</feature>
<evidence type="ECO:0000256" key="1">
    <source>
        <dbReference type="SAM" id="MobiDB-lite"/>
    </source>
</evidence>
<proteinExistence type="predicted"/>
<gene>
    <name evidence="2" type="ORF">GOMPHAMPRED_002975</name>
</gene>
<accession>A0A8H3I4Y5</accession>
<evidence type="ECO:0000313" key="3">
    <source>
        <dbReference type="Proteomes" id="UP000664169"/>
    </source>
</evidence>
<dbReference type="AlphaFoldDB" id="A0A8H3I4Y5"/>
<protein>
    <submittedName>
        <fullName evidence="2">Uncharacterized protein</fullName>
    </submittedName>
</protein>
<organism evidence="2 3">
    <name type="scientific">Gomphillus americanus</name>
    <dbReference type="NCBI Taxonomy" id="1940652"/>
    <lineage>
        <taxon>Eukaryota</taxon>
        <taxon>Fungi</taxon>
        <taxon>Dikarya</taxon>
        <taxon>Ascomycota</taxon>
        <taxon>Pezizomycotina</taxon>
        <taxon>Lecanoromycetes</taxon>
        <taxon>OSLEUM clade</taxon>
        <taxon>Ostropomycetidae</taxon>
        <taxon>Ostropales</taxon>
        <taxon>Graphidaceae</taxon>
        <taxon>Gomphilloideae</taxon>
        <taxon>Gomphillus</taxon>
    </lineage>
</organism>
<sequence>MAWRPHKPAVDDYIKSESPSTYSPPPPSSSYSSSSLSTGIPSYIAKKKDSPNKTVAMNVFKFKKITYDLGRGCEPCNKALVECVRSGTSSRCARCAAQGYNSRKCGVRNLPLPNEEETAAHKRKRGPDTPESLYTPSASTRHVRVASSRGTNPKTLGTNVNMAIAMVLNDFDNADADYGWTYRYTVLYDNSMLTIPSNREIAKAAAGTGDIPIEVVFGRTLIELREGLASNYETGEDNLPQVDSTEGVPPPYESVLEVGKFEEEEVEEDEADVVSPAQSAFKEHEAVKEGIRASINAVFEENMDYFLSQVSAKKASRNERARRGVS</sequence>
<evidence type="ECO:0000313" key="2">
    <source>
        <dbReference type="EMBL" id="CAF9904883.1"/>
    </source>
</evidence>
<keyword evidence="3" id="KW-1185">Reference proteome</keyword>
<feature type="region of interest" description="Disordered" evidence="1">
    <location>
        <begin position="1"/>
        <end position="36"/>
    </location>
</feature>
<name>A0A8H3I4Y5_9LECA</name>
<dbReference type="Proteomes" id="UP000664169">
    <property type="component" value="Unassembled WGS sequence"/>
</dbReference>
<comment type="caution">
    <text evidence="2">The sequence shown here is derived from an EMBL/GenBank/DDBJ whole genome shotgun (WGS) entry which is preliminary data.</text>
</comment>
<dbReference type="EMBL" id="CAJPDQ010000002">
    <property type="protein sequence ID" value="CAF9904883.1"/>
    <property type="molecule type" value="Genomic_DNA"/>
</dbReference>